<organism evidence="1 2">
    <name type="scientific">Punica granatum</name>
    <name type="common">Pomegranate</name>
    <dbReference type="NCBI Taxonomy" id="22663"/>
    <lineage>
        <taxon>Eukaryota</taxon>
        <taxon>Viridiplantae</taxon>
        <taxon>Streptophyta</taxon>
        <taxon>Embryophyta</taxon>
        <taxon>Tracheophyta</taxon>
        <taxon>Spermatophyta</taxon>
        <taxon>Magnoliopsida</taxon>
        <taxon>eudicotyledons</taxon>
        <taxon>Gunneridae</taxon>
        <taxon>Pentapetalae</taxon>
        <taxon>rosids</taxon>
        <taxon>malvids</taxon>
        <taxon>Myrtales</taxon>
        <taxon>Lythraceae</taxon>
        <taxon>Punica</taxon>
    </lineage>
</organism>
<dbReference type="AlphaFoldDB" id="A0A2I0K2P7"/>
<dbReference type="EMBL" id="PGOL01000925">
    <property type="protein sequence ID" value="PKI62824.1"/>
    <property type="molecule type" value="Genomic_DNA"/>
</dbReference>
<evidence type="ECO:0000313" key="1">
    <source>
        <dbReference type="EMBL" id="PKI62824.1"/>
    </source>
</evidence>
<accession>A0A2I0K2P7</accession>
<feature type="non-terminal residue" evidence="1">
    <location>
        <position position="142"/>
    </location>
</feature>
<reference evidence="1 2" key="1">
    <citation type="submission" date="2017-11" db="EMBL/GenBank/DDBJ databases">
        <title>De-novo sequencing of pomegranate (Punica granatum L.) genome.</title>
        <authorList>
            <person name="Akparov Z."/>
            <person name="Amiraslanov A."/>
            <person name="Hajiyeva S."/>
            <person name="Abbasov M."/>
            <person name="Kaur K."/>
            <person name="Hamwieh A."/>
            <person name="Solovyev V."/>
            <person name="Salamov A."/>
            <person name="Braich B."/>
            <person name="Kosarev P."/>
            <person name="Mahmoud A."/>
            <person name="Hajiyev E."/>
            <person name="Babayeva S."/>
            <person name="Izzatullayeva V."/>
            <person name="Mammadov A."/>
            <person name="Mammadov A."/>
            <person name="Sharifova S."/>
            <person name="Ojaghi J."/>
            <person name="Eynullazada K."/>
            <person name="Bayramov B."/>
            <person name="Abdulazimova A."/>
            <person name="Shahmuradov I."/>
        </authorList>
    </citation>
    <scope>NUCLEOTIDE SEQUENCE [LARGE SCALE GENOMIC DNA]</scope>
    <source>
        <strain evidence="2">cv. AG2017</strain>
        <tissue evidence="1">Leaf</tissue>
    </source>
</reference>
<name>A0A2I0K2P7_PUNGR</name>
<evidence type="ECO:0000313" key="2">
    <source>
        <dbReference type="Proteomes" id="UP000233551"/>
    </source>
</evidence>
<sequence>MEYIAPVIHTSVQQMKLRRDFNDSEYVKKESPLNRVKRLYNICLDGTLGPYTIPFISLNQLQLYTRVNADDWNHSSAVFSSSSSIVSHSVPPWVSGRHAAKNQQIPTTASVTPYERSIVVTIKRSSVRPLKVTLMYRLKEMP</sequence>
<keyword evidence="2" id="KW-1185">Reference proteome</keyword>
<comment type="caution">
    <text evidence="1">The sequence shown here is derived from an EMBL/GenBank/DDBJ whole genome shotgun (WGS) entry which is preliminary data.</text>
</comment>
<gene>
    <name evidence="1" type="ORF">CRG98_016775</name>
</gene>
<protein>
    <submittedName>
        <fullName evidence="1">Uncharacterized protein</fullName>
    </submittedName>
</protein>
<dbReference type="Proteomes" id="UP000233551">
    <property type="component" value="Unassembled WGS sequence"/>
</dbReference>
<proteinExistence type="predicted"/>